<dbReference type="GO" id="GO:0043565">
    <property type="term" value="F:sequence-specific DNA binding"/>
    <property type="evidence" value="ECO:0007669"/>
    <property type="project" value="InterPro"/>
</dbReference>
<evidence type="ECO:0000256" key="3">
    <source>
        <dbReference type="ARBA" id="ARBA00023163"/>
    </source>
</evidence>
<dbReference type="InterPro" id="IPR036388">
    <property type="entry name" value="WH-like_DNA-bd_sf"/>
</dbReference>
<protein>
    <submittedName>
        <fullName evidence="5">GntR family transcriptional regulator</fullName>
    </submittedName>
</protein>
<dbReference type="GO" id="GO:0003700">
    <property type="term" value="F:DNA-binding transcription factor activity"/>
    <property type="evidence" value="ECO:0007669"/>
    <property type="project" value="InterPro"/>
</dbReference>
<evidence type="ECO:0000256" key="2">
    <source>
        <dbReference type="ARBA" id="ARBA00023125"/>
    </source>
</evidence>
<dbReference type="SUPFAM" id="SSF46785">
    <property type="entry name" value="Winged helix' DNA-binding domain"/>
    <property type="match status" value="1"/>
</dbReference>
<dbReference type="SMART" id="SM00895">
    <property type="entry name" value="FCD"/>
    <property type="match status" value="1"/>
</dbReference>
<dbReference type="PANTHER" id="PTHR43537">
    <property type="entry name" value="TRANSCRIPTIONAL REGULATOR, GNTR FAMILY"/>
    <property type="match status" value="1"/>
</dbReference>
<evidence type="ECO:0000313" key="5">
    <source>
        <dbReference type="EMBL" id="MBC5661399.1"/>
    </source>
</evidence>
<dbReference type="InterPro" id="IPR011711">
    <property type="entry name" value="GntR_C"/>
</dbReference>
<dbReference type="Proteomes" id="UP000615234">
    <property type="component" value="Unassembled WGS sequence"/>
</dbReference>
<dbReference type="CDD" id="cd07377">
    <property type="entry name" value="WHTH_GntR"/>
    <property type="match status" value="1"/>
</dbReference>
<evidence type="ECO:0000259" key="4">
    <source>
        <dbReference type="PROSITE" id="PS50949"/>
    </source>
</evidence>
<sequence length="225" mass="26022">MELKLNMDEYLPLREVVFEALRDAIVHGEFEPGERLLEVALAKRLGVSRTPVREAIRMLELEGLVVMVPRKGAEVARITEKDLRDALEIRLSLEELAVELACKRIDEEGRLRLREACENFREAVRSGRVSDIVDTDVAFHETICELSNNPRLVSLTKNYGEQVYRYRVEYVRDTGYHGKLLREHDEITEAILLGDVEKAKAVMHQHIYDQEQIVIQNIKQKQDTI</sequence>
<proteinExistence type="predicted"/>
<dbReference type="AlphaFoldDB" id="A0A8I0ALV2"/>
<dbReference type="PRINTS" id="PR00035">
    <property type="entry name" value="HTHGNTR"/>
</dbReference>
<keyword evidence="3" id="KW-0804">Transcription</keyword>
<dbReference type="Pfam" id="PF00392">
    <property type="entry name" value="GntR"/>
    <property type="match status" value="1"/>
</dbReference>
<reference evidence="5 6" key="1">
    <citation type="submission" date="2020-08" db="EMBL/GenBank/DDBJ databases">
        <title>Genome public.</title>
        <authorList>
            <person name="Liu C."/>
            <person name="Sun Q."/>
        </authorList>
    </citation>
    <scope>NUCLEOTIDE SEQUENCE [LARGE SCALE GENOMIC DNA]</scope>
    <source>
        <strain evidence="5 6">NSJ-10</strain>
    </source>
</reference>
<keyword evidence="1" id="KW-0805">Transcription regulation</keyword>
<dbReference type="PRINTS" id="PR00033">
    <property type="entry name" value="HTHASNC"/>
</dbReference>
<accession>A0A8I0ALV2</accession>
<organism evidence="5 6">
    <name type="scientific">Coprococcus hominis</name>
    <name type="common">ex Liu et al. 2022</name>
    <dbReference type="NCBI Taxonomy" id="2763039"/>
    <lineage>
        <taxon>Bacteria</taxon>
        <taxon>Bacillati</taxon>
        <taxon>Bacillota</taxon>
        <taxon>Clostridia</taxon>
        <taxon>Lachnospirales</taxon>
        <taxon>Lachnospiraceae</taxon>
        <taxon>Coprococcus</taxon>
    </lineage>
</organism>
<dbReference type="InterPro" id="IPR036390">
    <property type="entry name" value="WH_DNA-bd_sf"/>
</dbReference>
<dbReference type="Pfam" id="PF07729">
    <property type="entry name" value="FCD"/>
    <property type="match status" value="1"/>
</dbReference>
<dbReference type="InterPro" id="IPR000485">
    <property type="entry name" value="AsnC-type_HTH_dom"/>
</dbReference>
<keyword evidence="6" id="KW-1185">Reference proteome</keyword>
<dbReference type="SUPFAM" id="SSF48008">
    <property type="entry name" value="GntR ligand-binding domain-like"/>
    <property type="match status" value="1"/>
</dbReference>
<comment type="caution">
    <text evidence="5">The sequence shown here is derived from an EMBL/GenBank/DDBJ whole genome shotgun (WGS) entry which is preliminary data.</text>
</comment>
<feature type="domain" description="HTH gntR-type" evidence="4">
    <location>
        <begin position="11"/>
        <end position="78"/>
    </location>
</feature>
<evidence type="ECO:0000313" key="6">
    <source>
        <dbReference type="Proteomes" id="UP000615234"/>
    </source>
</evidence>
<gene>
    <name evidence="5" type="ORF">H8S09_00575</name>
</gene>
<dbReference type="Gene3D" id="1.10.10.10">
    <property type="entry name" value="Winged helix-like DNA-binding domain superfamily/Winged helix DNA-binding domain"/>
    <property type="match status" value="1"/>
</dbReference>
<dbReference type="PANTHER" id="PTHR43537:SF24">
    <property type="entry name" value="GLUCONATE OPERON TRANSCRIPTIONAL REPRESSOR"/>
    <property type="match status" value="1"/>
</dbReference>
<dbReference type="SMART" id="SM00345">
    <property type="entry name" value="HTH_GNTR"/>
    <property type="match status" value="1"/>
</dbReference>
<dbReference type="InterPro" id="IPR000524">
    <property type="entry name" value="Tscrpt_reg_HTH_GntR"/>
</dbReference>
<dbReference type="RefSeq" id="WP_186847206.1">
    <property type="nucleotide sequence ID" value="NZ_JACOOX010000001.1"/>
</dbReference>
<keyword evidence="2" id="KW-0238">DNA-binding</keyword>
<dbReference type="EMBL" id="JACOOX010000001">
    <property type="protein sequence ID" value="MBC5661399.1"/>
    <property type="molecule type" value="Genomic_DNA"/>
</dbReference>
<evidence type="ECO:0000256" key="1">
    <source>
        <dbReference type="ARBA" id="ARBA00023015"/>
    </source>
</evidence>
<dbReference type="PROSITE" id="PS50949">
    <property type="entry name" value="HTH_GNTR"/>
    <property type="match status" value="1"/>
</dbReference>
<dbReference type="InterPro" id="IPR008920">
    <property type="entry name" value="TF_FadR/GntR_C"/>
</dbReference>
<dbReference type="Gene3D" id="1.20.120.530">
    <property type="entry name" value="GntR ligand-binding domain-like"/>
    <property type="match status" value="1"/>
</dbReference>
<name>A0A8I0ALV2_9FIRM</name>